<keyword evidence="3" id="KW-0677">Repeat</keyword>
<feature type="region of interest" description="Disordered" evidence="10">
    <location>
        <begin position="44"/>
        <end position="63"/>
    </location>
</feature>
<evidence type="ECO:0000256" key="4">
    <source>
        <dbReference type="ARBA" id="ARBA00022771"/>
    </source>
</evidence>
<dbReference type="InterPro" id="IPR013087">
    <property type="entry name" value="Znf_C2H2_type"/>
</dbReference>
<evidence type="ECO:0000256" key="6">
    <source>
        <dbReference type="ARBA" id="ARBA00023015"/>
    </source>
</evidence>
<dbReference type="EMBL" id="JAEPRB010000337">
    <property type="protein sequence ID" value="KAG2217011.1"/>
    <property type="molecule type" value="Genomic_DNA"/>
</dbReference>
<dbReference type="GO" id="GO:1990527">
    <property type="term" value="C:Tec1p-Ste12p-Dig1p complex"/>
    <property type="evidence" value="ECO:0007669"/>
    <property type="project" value="TreeGrafter"/>
</dbReference>
<dbReference type="GO" id="GO:1990526">
    <property type="term" value="C:Ste12p-Dig1p-Dig2p complex"/>
    <property type="evidence" value="ECO:0007669"/>
    <property type="project" value="TreeGrafter"/>
</dbReference>
<keyword evidence="7" id="KW-0804">Transcription</keyword>
<dbReference type="Gene3D" id="3.30.160.60">
    <property type="entry name" value="Classic Zinc Finger"/>
    <property type="match status" value="2"/>
</dbReference>
<feature type="compositionally biased region" description="Basic residues" evidence="10">
    <location>
        <begin position="161"/>
        <end position="170"/>
    </location>
</feature>
<accession>A0A8H7VBF5</accession>
<evidence type="ECO:0000256" key="1">
    <source>
        <dbReference type="ARBA" id="ARBA00004123"/>
    </source>
</evidence>
<dbReference type="InterPro" id="IPR052127">
    <property type="entry name" value="STE12_transcription_factor"/>
</dbReference>
<organism evidence="12 13">
    <name type="scientific">Circinella minor</name>
    <dbReference type="NCBI Taxonomy" id="1195481"/>
    <lineage>
        <taxon>Eukaryota</taxon>
        <taxon>Fungi</taxon>
        <taxon>Fungi incertae sedis</taxon>
        <taxon>Mucoromycota</taxon>
        <taxon>Mucoromycotina</taxon>
        <taxon>Mucoromycetes</taxon>
        <taxon>Mucorales</taxon>
        <taxon>Lichtheimiaceae</taxon>
        <taxon>Circinella</taxon>
    </lineage>
</organism>
<feature type="compositionally biased region" description="Low complexity" evidence="10">
    <location>
        <begin position="328"/>
        <end position="338"/>
    </location>
</feature>
<evidence type="ECO:0000256" key="10">
    <source>
        <dbReference type="SAM" id="MobiDB-lite"/>
    </source>
</evidence>
<evidence type="ECO:0000256" key="9">
    <source>
        <dbReference type="PROSITE-ProRule" id="PRU00042"/>
    </source>
</evidence>
<keyword evidence="6" id="KW-0805">Transcription regulation</keyword>
<feature type="compositionally biased region" description="Polar residues" evidence="10">
    <location>
        <begin position="242"/>
        <end position="260"/>
    </location>
</feature>
<dbReference type="PROSITE" id="PS50157">
    <property type="entry name" value="ZINC_FINGER_C2H2_2"/>
    <property type="match status" value="2"/>
</dbReference>
<keyword evidence="13" id="KW-1185">Reference proteome</keyword>
<evidence type="ECO:0000256" key="8">
    <source>
        <dbReference type="ARBA" id="ARBA00023242"/>
    </source>
</evidence>
<feature type="region of interest" description="Disordered" evidence="10">
    <location>
        <begin position="374"/>
        <end position="434"/>
    </location>
</feature>
<dbReference type="PROSITE" id="PS00028">
    <property type="entry name" value="ZINC_FINGER_C2H2_1"/>
    <property type="match status" value="2"/>
</dbReference>
<dbReference type="InterPro" id="IPR036236">
    <property type="entry name" value="Znf_C2H2_sf"/>
</dbReference>
<feature type="region of interest" description="Disordered" evidence="10">
    <location>
        <begin position="502"/>
        <end position="574"/>
    </location>
</feature>
<keyword evidence="8" id="KW-0539">Nucleus</keyword>
<dbReference type="AlphaFoldDB" id="A0A8H7VBF5"/>
<protein>
    <recommendedName>
        <fullName evidence="11">C2H2-type domain-containing protein</fullName>
    </recommendedName>
</protein>
<feature type="compositionally biased region" description="Low complexity" evidence="10">
    <location>
        <begin position="274"/>
        <end position="297"/>
    </location>
</feature>
<dbReference type="GO" id="GO:0003700">
    <property type="term" value="F:DNA-binding transcription factor activity"/>
    <property type="evidence" value="ECO:0007669"/>
    <property type="project" value="TreeGrafter"/>
</dbReference>
<name>A0A8H7VBF5_9FUNG</name>
<dbReference type="GO" id="GO:0008270">
    <property type="term" value="F:zinc ion binding"/>
    <property type="evidence" value="ECO:0007669"/>
    <property type="project" value="UniProtKB-KW"/>
</dbReference>
<feature type="region of interest" description="Disordered" evidence="10">
    <location>
        <begin position="134"/>
        <end position="345"/>
    </location>
</feature>
<dbReference type="GO" id="GO:0005634">
    <property type="term" value="C:nucleus"/>
    <property type="evidence" value="ECO:0007669"/>
    <property type="project" value="UniProtKB-SubCell"/>
</dbReference>
<dbReference type="Pfam" id="PF00096">
    <property type="entry name" value="zf-C2H2"/>
    <property type="match status" value="2"/>
</dbReference>
<dbReference type="Proteomes" id="UP000646827">
    <property type="component" value="Unassembled WGS sequence"/>
</dbReference>
<feature type="compositionally biased region" description="Low complexity" evidence="10">
    <location>
        <begin position="406"/>
        <end position="417"/>
    </location>
</feature>
<reference evidence="12 13" key="1">
    <citation type="submission" date="2020-12" db="EMBL/GenBank/DDBJ databases">
        <title>Metabolic potential, ecology and presence of endohyphal bacteria is reflected in genomic diversity of Mucoromycotina.</title>
        <authorList>
            <person name="Muszewska A."/>
            <person name="Okrasinska A."/>
            <person name="Steczkiewicz K."/>
            <person name="Drgas O."/>
            <person name="Orlowska M."/>
            <person name="Perlinska-Lenart U."/>
            <person name="Aleksandrzak-Piekarczyk T."/>
            <person name="Szatraj K."/>
            <person name="Zielenkiewicz U."/>
            <person name="Pilsyk S."/>
            <person name="Malc E."/>
            <person name="Mieczkowski P."/>
            <person name="Kruszewska J.S."/>
            <person name="Biernat P."/>
            <person name="Pawlowska J."/>
        </authorList>
    </citation>
    <scope>NUCLEOTIDE SEQUENCE [LARGE SCALE GENOMIC DNA]</scope>
    <source>
        <strain evidence="12 13">CBS 142.35</strain>
    </source>
</reference>
<comment type="subcellular location">
    <subcellularLocation>
        <location evidence="1">Nucleus</location>
    </subcellularLocation>
</comment>
<dbReference type="SUPFAM" id="SSF57667">
    <property type="entry name" value="beta-beta-alpha zinc fingers"/>
    <property type="match status" value="1"/>
</dbReference>
<evidence type="ECO:0000259" key="11">
    <source>
        <dbReference type="PROSITE" id="PS50157"/>
    </source>
</evidence>
<dbReference type="FunFam" id="3.30.160.60:FF:000125">
    <property type="entry name" value="Putative zinc finger protein 143"/>
    <property type="match status" value="1"/>
</dbReference>
<gene>
    <name evidence="12" type="ORF">INT45_003084</name>
</gene>
<keyword evidence="4 9" id="KW-0863">Zinc-finger</keyword>
<sequence>MSSPGINHPLVHDARENALTFIHPNPTNDADQLSPTFTVSSSSSFTSLSSFNKNNQEKPSIEHPTAIIPSSNRYTRTHHTSTVTIPTTTTTTTTTTTRTTTPDTYMTTVNNLKEESPQSQCLFSYAELLTSQTTNLPSTDGYQHHHPHSDHNTNNNNHHPLPPHHQHHSNNNHQPSRTSYNHHHQQQQQQQQQQPHRETFTTTSTTSSPSFLSRPSQEPMNMLPPPPPVTSMTGLHPLNMPYSPSSPIARPLQQQQQNREPSFYDSFGYPYVGNSNTNNHPNNTRNNNNNNNNGTSNQGAGRDNNKPPRALNSPTSGIIQNYGHLCTSSSSSASSSSSRPVTPVSPLMSLSLETHESKNMYTHFRRATMHDISTHSHGPVAHNNNNNNNNNVRDHMWNPDYAKPAQQQQTTTSSNGTLPPPPPSQPRSRGRRVSNVPTHGVRMFTCQAEGCGKVFKRSEHLKRHIRSIHTLEKPFECPYQSCHKRFSRSDNLNQHIRIHRHSNAGIKEKKQRPGTNIRLDRHHHHPNNNNLSHSHPLLHHPHTETTTITTPPTGPSPSTNTNTPYHPFSNYCTL</sequence>
<dbReference type="PANTHER" id="PTHR47427">
    <property type="entry name" value="PROTEIN STE12"/>
    <property type="match status" value="1"/>
</dbReference>
<feature type="domain" description="C2H2-type" evidence="11">
    <location>
        <begin position="475"/>
        <end position="504"/>
    </location>
</feature>
<feature type="domain" description="C2H2-type" evidence="11">
    <location>
        <begin position="444"/>
        <end position="474"/>
    </location>
</feature>
<evidence type="ECO:0000256" key="7">
    <source>
        <dbReference type="ARBA" id="ARBA00023163"/>
    </source>
</evidence>
<proteinExistence type="predicted"/>
<evidence type="ECO:0000313" key="13">
    <source>
        <dbReference type="Proteomes" id="UP000646827"/>
    </source>
</evidence>
<keyword evidence="2" id="KW-0479">Metal-binding</keyword>
<evidence type="ECO:0000256" key="5">
    <source>
        <dbReference type="ARBA" id="ARBA00022833"/>
    </source>
</evidence>
<evidence type="ECO:0000256" key="2">
    <source>
        <dbReference type="ARBA" id="ARBA00022723"/>
    </source>
</evidence>
<feature type="compositionally biased region" description="Low complexity" evidence="10">
    <location>
        <begin position="544"/>
        <end position="567"/>
    </location>
</feature>
<comment type="caution">
    <text evidence="12">The sequence shown here is derived from an EMBL/GenBank/DDBJ whole genome shotgun (WGS) entry which is preliminary data.</text>
</comment>
<keyword evidence="5" id="KW-0862">Zinc</keyword>
<dbReference type="OrthoDB" id="2279141at2759"/>
<dbReference type="PANTHER" id="PTHR47427:SF1">
    <property type="entry name" value="PROTEIN STE12"/>
    <property type="match status" value="1"/>
</dbReference>
<evidence type="ECO:0000256" key="3">
    <source>
        <dbReference type="ARBA" id="ARBA00022737"/>
    </source>
</evidence>
<evidence type="ECO:0000313" key="12">
    <source>
        <dbReference type="EMBL" id="KAG2217011.1"/>
    </source>
</evidence>
<dbReference type="SMART" id="SM00355">
    <property type="entry name" value="ZnF_C2H2"/>
    <property type="match status" value="2"/>
</dbReference>
<feature type="compositionally biased region" description="Low complexity" evidence="10">
    <location>
        <begin position="186"/>
        <end position="216"/>
    </location>
</feature>